<evidence type="ECO:0000256" key="6">
    <source>
        <dbReference type="ARBA" id="ARBA00023136"/>
    </source>
</evidence>
<feature type="region of interest" description="Disordered" evidence="7">
    <location>
        <begin position="406"/>
        <end position="447"/>
    </location>
</feature>
<name>A0A9K3LIW7_9STRA</name>
<reference evidence="9" key="2">
    <citation type="submission" date="2021-04" db="EMBL/GenBank/DDBJ databases">
        <authorList>
            <person name="Podell S."/>
        </authorList>
    </citation>
    <scope>NUCLEOTIDE SEQUENCE</scope>
    <source>
        <strain evidence="9">Hildebrandi</strain>
    </source>
</reference>
<dbReference type="Pfam" id="PF25539">
    <property type="entry name" value="Bestrophin_2"/>
    <property type="match status" value="1"/>
</dbReference>
<feature type="compositionally biased region" description="Basic and acidic residues" evidence="7">
    <location>
        <begin position="414"/>
        <end position="430"/>
    </location>
</feature>
<dbReference type="InterPro" id="IPR001680">
    <property type="entry name" value="WD40_rpt"/>
</dbReference>
<evidence type="ECO:0000256" key="7">
    <source>
        <dbReference type="SAM" id="MobiDB-lite"/>
    </source>
</evidence>
<evidence type="ECO:0000256" key="5">
    <source>
        <dbReference type="ARBA" id="ARBA00023065"/>
    </source>
</evidence>
<keyword evidence="4 8" id="KW-1133">Transmembrane helix</keyword>
<keyword evidence="10" id="KW-1185">Reference proteome</keyword>
<feature type="compositionally biased region" description="Polar residues" evidence="7">
    <location>
        <begin position="434"/>
        <end position="447"/>
    </location>
</feature>
<keyword evidence="5" id="KW-0406">Ion transport</keyword>
<evidence type="ECO:0000313" key="9">
    <source>
        <dbReference type="EMBL" id="KAG7363244.1"/>
    </source>
</evidence>
<keyword evidence="2" id="KW-0813">Transport</keyword>
<dbReference type="Proteomes" id="UP000693970">
    <property type="component" value="Unassembled WGS sequence"/>
</dbReference>
<dbReference type="PANTHER" id="PTHR13211:SF0">
    <property type="entry name" value="TELOMERASE CAJAL BODY PROTEIN 1"/>
    <property type="match status" value="1"/>
</dbReference>
<comment type="subcellular location">
    <subcellularLocation>
        <location evidence="1">Membrane</location>
        <topology evidence="1">Multi-pass membrane protein</topology>
    </subcellularLocation>
</comment>
<feature type="transmembrane region" description="Helical" evidence="8">
    <location>
        <begin position="628"/>
        <end position="649"/>
    </location>
</feature>
<keyword evidence="3 8" id="KW-0812">Transmembrane</keyword>
<sequence>MIGDPDQSFSLNHLAESVYTSLPGVSEGDEFPRGCQFSPDGYCVLTAKRNQLQLYNTPLCKHERAAAWDPVLTYDTGDAVRSYSWYPRMKSSDAASCCFVGVSRDSPVQLYDAYTQQIRATYCPHNAMDELESPSTVCFVEDGQQLVTGGFKTDRMLHVFDISRPGRQSSSVLKMGKTRRSKDGQKGLVSALAYSQDKGVLAVGTYSPGSIYLYDLRMYANAPAAEVIMSGNCLSGHGKSRPGGKRKRILDDAAELDCYEEDDTADTSVDFSAAKRQWFQSRTRSGVTQLEFDSASNFLFSCSRRSKAVIQWDVRKLSSCNFCPGIASYEIENDTNQAVEFQLHENQIWMGGMDKCVRTYDQISGKLLSKLGGFRDAVNGVSLAANATSSGTMLAVSTGTRHFSVEDNDVADTDGAHGDGDDDTPRDGSLEVHSVSTTTRDSQQSTANVSCSKRDHKIFPRIQNFSILSVAAFLLLSSSSHNAANGFIANRSFANGIKRRFISFHEDNDSLRIPSVEADFHLPFTTSSTTGSSGFLPLPPTSMEQWNNEILKSPNTSYHDGDSLERFREDVRKVLANSKISEEDPALPSLYLSHSPSFTMIWGDQEWNMHTSRWRYVRYMLQFPTSRLLRRCLPQMIVLFLWTCLMIPMSSKELLFARMHIGLTPMSLVSTFVAALLTMRSNQGLSRLNEARKAFAICVQHTRELGQLISVSVLPYDAQMGLLAARHNAVFCWNLNAHVLGTCSNEITGTLLPNPVDAQFVSRYQRKPPAAIIVRLRQIMEYLIKRNKVEKEVQKQIFQTISKLNEALTIAERIRNSPVPPLYTAHTTRLLIFYLFWLPLALHGTIQNGIATLVVTMAVGYAMLGLDELSHLCELPFKFMPLTQLSKMSMVDAADAVTYQPPPLDPSAGPVSSCNQITSSATSALPHFWI</sequence>
<dbReference type="InterPro" id="IPR044669">
    <property type="entry name" value="YneE/VCCN1/2-like"/>
</dbReference>
<dbReference type="InterPro" id="IPR051150">
    <property type="entry name" value="SWT21/TCAB1_mRNA_Telomere"/>
</dbReference>
<dbReference type="AlphaFoldDB" id="A0A9K3LIW7"/>
<proteinExistence type="predicted"/>
<dbReference type="PANTHER" id="PTHR13211">
    <property type="entry name" value="TELOMERASE CAJAL BODY PROTEIN 1"/>
    <property type="match status" value="1"/>
</dbReference>
<evidence type="ECO:0000256" key="2">
    <source>
        <dbReference type="ARBA" id="ARBA00022448"/>
    </source>
</evidence>
<feature type="transmembrane region" description="Helical" evidence="8">
    <location>
        <begin position="655"/>
        <end position="677"/>
    </location>
</feature>
<protein>
    <submittedName>
        <fullName evidence="9">Bestrophin, RFP-TM, chloride channel</fullName>
    </submittedName>
</protein>
<dbReference type="EMBL" id="JAGRRH010000010">
    <property type="protein sequence ID" value="KAG7363244.1"/>
    <property type="molecule type" value="Genomic_DNA"/>
</dbReference>
<comment type="caution">
    <text evidence="9">The sequence shown here is derived from an EMBL/GenBank/DDBJ whole genome shotgun (WGS) entry which is preliminary data.</text>
</comment>
<gene>
    <name evidence="9" type="ORF">IV203_026604</name>
</gene>
<dbReference type="SMART" id="SM00320">
    <property type="entry name" value="WD40"/>
    <property type="match status" value="5"/>
</dbReference>
<reference evidence="9" key="1">
    <citation type="journal article" date="2021" name="Sci. Rep.">
        <title>Diploid genomic architecture of Nitzschia inconspicua, an elite biomass production diatom.</title>
        <authorList>
            <person name="Oliver A."/>
            <person name="Podell S."/>
            <person name="Pinowska A."/>
            <person name="Traller J.C."/>
            <person name="Smith S.R."/>
            <person name="McClure R."/>
            <person name="Beliaev A."/>
            <person name="Bohutskyi P."/>
            <person name="Hill E.A."/>
            <person name="Rabines A."/>
            <person name="Zheng H."/>
            <person name="Allen L.Z."/>
            <person name="Kuo A."/>
            <person name="Grigoriev I.V."/>
            <person name="Allen A.E."/>
            <person name="Hazlebeck D."/>
            <person name="Allen E.E."/>
        </authorList>
    </citation>
    <scope>NUCLEOTIDE SEQUENCE</scope>
    <source>
        <strain evidence="9">Hildebrandi</strain>
    </source>
</reference>
<evidence type="ECO:0000256" key="4">
    <source>
        <dbReference type="ARBA" id="ARBA00022989"/>
    </source>
</evidence>
<evidence type="ECO:0000256" key="8">
    <source>
        <dbReference type="SAM" id="Phobius"/>
    </source>
</evidence>
<dbReference type="OrthoDB" id="239865at2759"/>
<evidence type="ECO:0000256" key="3">
    <source>
        <dbReference type="ARBA" id="ARBA00022692"/>
    </source>
</evidence>
<evidence type="ECO:0000313" key="10">
    <source>
        <dbReference type="Proteomes" id="UP000693970"/>
    </source>
</evidence>
<organism evidence="9 10">
    <name type="scientific">Nitzschia inconspicua</name>
    <dbReference type="NCBI Taxonomy" id="303405"/>
    <lineage>
        <taxon>Eukaryota</taxon>
        <taxon>Sar</taxon>
        <taxon>Stramenopiles</taxon>
        <taxon>Ochrophyta</taxon>
        <taxon>Bacillariophyta</taxon>
        <taxon>Bacillariophyceae</taxon>
        <taxon>Bacillariophycidae</taxon>
        <taxon>Bacillariales</taxon>
        <taxon>Bacillariaceae</taxon>
        <taxon>Nitzschia</taxon>
    </lineage>
</organism>
<dbReference type="GO" id="GO:0005254">
    <property type="term" value="F:chloride channel activity"/>
    <property type="evidence" value="ECO:0007669"/>
    <property type="project" value="InterPro"/>
</dbReference>
<dbReference type="GO" id="GO:0016020">
    <property type="term" value="C:membrane"/>
    <property type="evidence" value="ECO:0007669"/>
    <property type="project" value="UniProtKB-SubCell"/>
</dbReference>
<evidence type="ECO:0000256" key="1">
    <source>
        <dbReference type="ARBA" id="ARBA00004141"/>
    </source>
</evidence>
<keyword evidence="6 8" id="KW-0472">Membrane</keyword>
<accession>A0A9K3LIW7</accession>